<dbReference type="SUPFAM" id="SSF111369">
    <property type="entry name" value="HlyD-like secretion proteins"/>
    <property type="match status" value="1"/>
</dbReference>
<evidence type="ECO:0000313" key="5">
    <source>
        <dbReference type="Proteomes" id="UP000318995"/>
    </source>
</evidence>
<keyword evidence="5" id="KW-1185">Reference proteome</keyword>
<comment type="caution">
    <text evidence="4">The sequence shown here is derived from an EMBL/GenBank/DDBJ whole genome shotgun (WGS) entry which is preliminary data.</text>
</comment>
<feature type="transmembrane region" description="Helical" evidence="3">
    <location>
        <begin position="12"/>
        <end position="29"/>
    </location>
</feature>
<dbReference type="GO" id="GO:1990281">
    <property type="term" value="C:efflux pump complex"/>
    <property type="evidence" value="ECO:0007669"/>
    <property type="project" value="TreeGrafter"/>
</dbReference>
<dbReference type="Gene3D" id="2.40.30.170">
    <property type="match status" value="1"/>
</dbReference>
<organism evidence="4 5">
    <name type="scientific">Botrimarina hoheduenensis</name>
    <dbReference type="NCBI Taxonomy" id="2528000"/>
    <lineage>
        <taxon>Bacteria</taxon>
        <taxon>Pseudomonadati</taxon>
        <taxon>Planctomycetota</taxon>
        <taxon>Planctomycetia</taxon>
        <taxon>Pirellulales</taxon>
        <taxon>Lacipirellulaceae</taxon>
        <taxon>Botrimarina</taxon>
    </lineage>
</organism>
<dbReference type="Gene3D" id="1.10.287.470">
    <property type="entry name" value="Helix hairpin bin"/>
    <property type="match status" value="1"/>
</dbReference>
<sequence length="435" mass="47787">MTRWALRLGRYGFLTALTAVAAFVMWWVSRPNTDPTALDAAAGVRQPAGVATARMAVYVAPIRAELCDITVKYSGKIRPWETYSLGFEIGGRVAQLGENAEGKPLDDGDPVEAGQLLAQLDDRIFRARLSEAAANLELAASDLKRSERLRQLSPGALAESDYQNDLTQATLTRAAREIALKNLEDATLYSPVTGSISRRMVESGESVNAHATIFEVVENDRLRLVLNVPEARVRELEVRRRKVRDAIASGATGEDAIFRARVQLESLDVYGRPWPSIDAEVYRIAQLAEPATGLFEVEVFIPNDDGLLRPGMVATANVVTDRVLAYRAPEAAVIFRESKTYLYSTDTVDESLDVMFWDIGQASAYRARRIELSDYIDQGDTIVIPASTAHFDNVVLRGQHRLRDGQPVRVVALNGEEAAPDSPAEVAETSASRLN</sequence>
<reference evidence="4 5" key="1">
    <citation type="submission" date="2019-02" db="EMBL/GenBank/DDBJ databases">
        <title>Deep-cultivation of Planctomycetes and their phenomic and genomic characterization uncovers novel biology.</title>
        <authorList>
            <person name="Wiegand S."/>
            <person name="Jogler M."/>
            <person name="Boedeker C."/>
            <person name="Pinto D."/>
            <person name="Vollmers J."/>
            <person name="Rivas-Marin E."/>
            <person name="Kohn T."/>
            <person name="Peeters S.H."/>
            <person name="Heuer A."/>
            <person name="Rast P."/>
            <person name="Oberbeckmann S."/>
            <person name="Bunk B."/>
            <person name="Jeske O."/>
            <person name="Meyerdierks A."/>
            <person name="Storesund J.E."/>
            <person name="Kallscheuer N."/>
            <person name="Luecker S."/>
            <person name="Lage O.M."/>
            <person name="Pohl T."/>
            <person name="Merkel B.J."/>
            <person name="Hornburger P."/>
            <person name="Mueller R.-W."/>
            <person name="Bruemmer F."/>
            <person name="Labrenz M."/>
            <person name="Spormann A.M."/>
            <person name="Op Den Camp H."/>
            <person name="Overmann J."/>
            <person name="Amann R."/>
            <person name="Jetten M.S.M."/>
            <person name="Mascher T."/>
            <person name="Medema M.H."/>
            <person name="Devos D.P."/>
            <person name="Kaster A.-K."/>
            <person name="Ovreas L."/>
            <person name="Rohde M."/>
            <person name="Galperin M.Y."/>
            <person name="Jogler C."/>
        </authorList>
    </citation>
    <scope>NUCLEOTIDE SEQUENCE [LARGE SCALE GENOMIC DNA]</scope>
    <source>
        <strain evidence="4 5">Pla111</strain>
    </source>
</reference>
<keyword evidence="3" id="KW-0472">Membrane</keyword>
<evidence type="ECO:0000256" key="1">
    <source>
        <dbReference type="ARBA" id="ARBA00009477"/>
    </source>
</evidence>
<dbReference type="AlphaFoldDB" id="A0A5C5WF49"/>
<keyword evidence="3" id="KW-1133">Transmembrane helix</keyword>
<dbReference type="InterPro" id="IPR006143">
    <property type="entry name" value="RND_pump_MFP"/>
</dbReference>
<dbReference type="NCBIfam" id="TIGR01730">
    <property type="entry name" value="RND_mfp"/>
    <property type="match status" value="1"/>
</dbReference>
<dbReference type="PANTHER" id="PTHR30469:SF15">
    <property type="entry name" value="HLYD FAMILY OF SECRETION PROTEINS"/>
    <property type="match status" value="1"/>
</dbReference>
<gene>
    <name evidence="4" type="primary">ttgD</name>
    <name evidence="4" type="ORF">Pla111_05060</name>
</gene>
<protein>
    <submittedName>
        <fullName evidence="4">Toluene efflux pump periplasmic linker protein TtgD</fullName>
    </submittedName>
</protein>
<evidence type="ECO:0000256" key="3">
    <source>
        <dbReference type="SAM" id="Phobius"/>
    </source>
</evidence>
<accession>A0A5C5WF49</accession>
<dbReference type="OrthoDB" id="9791520at2"/>
<evidence type="ECO:0000256" key="2">
    <source>
        <dbReference type="SAM" id="MobiDB-lite"/>
    </source>
</evidence>
<dbReference type="EMBL" id="SJPH01000001">
    <property type="protein sequence ID" value="TWT48731.1"/>
    <property type="molecule type" value="Genomic_DNA"/>
</dbReference>
<name>A0A5C5WF49_9BACT</name>
<dbReference type="Gene3D" id="2.40.50.100">
    <property type="match status" value="1"/>
</dbReference>
<keyword evidence="3" id="KW-0812">Transmembrane</keyword>
<feature type="region of interest" description="Disordered" evidence="2">
    <location>
        <begin position="415"/>
        <end position="435"/>
    </location>
</feature>
<dbReference type="PANTHER" id="PTHR30469">
    <property type="entry name" value="MULTIDRUG RESISTANCE PROTEIN MDTA"/>
    <property type="match status" value="1"/>
</dbReference>
<dbReference type="Gene3D" id="2.40.420.20">
    <property type="match status" value="1"/>
</dbReference>
<dbReference type="RefSeq" id="WP_146571013.1">
    <property type="nucleotide sequence ID" value="NZ_SJPH01000001.1"/>
</dbReference>
<proteinExistence type="inferred from homology"/>
<comment type="similarity">
    <text evidence="1">Belongs to the membrane fusion protein (MFP) (TC 8.A.1) family.</text>
</comment>
<evidence type="ECO:0000313" key="4">
    <source>
        <dbReference type="EMBL" id="TWT48731.1"/>
    </source>
</evidence>
<dbReference type="Proteomes" id="UP000318995">
    <property type="component" value="Unassembled WGS sequence"/>
</dbReference>
<dbReference type="GO" id="GO:0015562">
    <property type="term" value="F:efflux transmembrane transporter activity"/>
    <property type="evidence" value="ECO:0007669"/>
    <property type="project" value="TreeGrafter"/>
</dbReference>